<dbReference type="RefSeq" id="WP_095548891.1">
    <property type="nucleotide sequence ID" value="NZ_NSJF01000001.1"/>
</dbReference>
<dbReference type="CDD" id="cd03220">
    <property type="entry name" value="ABC_KpsT_Wzt"/>
    <property type="match status" value="1"/>
</dbReference>
<proteinExistence type="inferred from homology"/>
<dbReference type="GO" id="GO:0005524">
    <property type="term" value="F:ATP binding"/>
    <property type="evidence" value="ECO:0007669"/>
    <property type="project" value="UniProtKB-KW"/>
</dbReference>
<name>A0A2A2AEL1_9BURK</name>
<keyword evidence="2" id="KW-0813">Transport</keyword>
<dbReference type="GO" id="GO:0140359">
    <property type="term" value="F:ABC-type transporter activity"/>
    <property type="evidence" value="ECO:0007669"/>
    <property type="project" value="InterPro"/>
</dbReference>
<comment type="similarity">
    <text evidence="1">Belongs to the ABC transporter superfamily.</text>
</comment>
<dbReference type="CDD" id="cd10147">
    <property type="entry name" value="Wzt_C-like"/>
    <property type="match status" value="1"/>
</dbReference>
<dbReference type="Gene3D" id="2.70.50.60">
    <property type="entry name" value="abc- transporter (atp binding component) like domain"/>
    <property type="match status" value="1"/>
</dbReference>
<keyword evidence="3" id="KW-0472">Membrane</keyword>
<dbReference type="InterPro" id="IPR027417">
    <property type="entry name" value="P-loop_NTPase"/>
</dbReference>
<accession>A0A2A2AEL1</accession>
<dbReference type="InterPro" id="IPR003593">
    <property type="entry name" value="AAA+_ATPase"/>
</dbReference>
<dbReference type="EMBL" id="NSJF01000001">
    <property type="protein sequence ID" value="PAT36049.1"/>
    <property type="molecule type" value="Genomic_DNA"/>
</dbReference>
<dbReference type="Pfam" id="PF00005">
    <property type="entry name" value="ABC_tran"/>
    <property type="match status" value="1"/>
</dbReference>
<dbReference type="PANTHER" id="PTHR46743:SF2">
    <property type="entry name" value="TEICHOIC ACIDS EXPORT ATP-BINDING PROTEIN TAGH"/>
    <property type="match status" value="1"/>
</dbReference>
<dbReference type="AlphaFoldDB" id="A0A2A2AEL1"/>
<gene>
    <name evidence="7" type="ORF">CK620_02155</name>
</gene>
<keyword evidence="4" id="KW-0547">Nucleotide-binding</keyword>
<evidence type="ECO:0000313" key="8">
    <source>
        <dbReference type="Proteomes" id="UP000217999"/>
    </source>
</evidence>
<keyword evidence="5 7" id="KW-0067">ATP-binding</keyword>
<dbReference type="Proteomes" id="UP000217999">
    <property type="component" value="Unassembled WGS sequence"/>
</dbReference>
<evidence type="ECO:0000256" key="1">
    <source>
        <dbReference type="ARBA" id="ARBA00005417"/>
    </source>
</evidence>
<evidence type="ECO:0000256" key="3">
    <source>
        <dbReference type="ARBA" id="ARBA00022475"/>
    </source>
</evidence>
<dbReference type="GO" id="GO:0016020">
    <property type="term" value="C:membrane"/>
    <property type="evidence" value="ECO:0007669"/>
    <property type="project" value="InterPro"/>
</dbReference>
<reference evidence="7 8" key="1">
    <citation type="submission" date="2017-08" db="EMBL/GenBank/DDBJ databases">
        <title>WGS of Clinical strains of the CDC Group NO-1 linked to zoonotic infections in humans.</title>
        <authorList>
            <person name="Bernier A.-M."/>
            <person name="Bernard K."/>
        </authorList>
    </citation>
    <scope>NUCLEOTIDE SEQUENCE [LARGE SCALE GENOMIC DNA]</scope>
    <source>
        <strain evidence="7 8">NML03-0146</strain>
    </source>
</reference>
<feature type="domain" description="ABC transporter" evidence="6">
    <location>
        <begin position="32"/>
        <end position="256"/>
    </location>
</feature>
<dbReference type="InterPro" id="IPR050683">
    <property type="entry name" value="Bact_Polysacc_Export_ATP-bd"/>
</dbReference>
<dbReference type="InterPro" id="IPR015860">
    <property type="entry name" value="ABC_transpr_TagH-like"/>
</dbReference>
<evidence type="ECO:0000259" key="6">
    <source>
        <dbReference type="PROSITE" id="PS50893"/>
    </source>
</evidence>
<dbReference type="PANTHER" id="PTHR46743">
    <property type="entry name" value="TEICHOIC ACIDS EXPORT ATP-BINDING PROTEIN TAGH"/>
    <property type="match status" value="1"/>
</dbReference>
<evidence type="ECO:0000313" key="7">
    <source>
        <dbReference type="EMBL" id="PAT36049.1"/>
    </source>
</evidence>
<dbReference type="GO" id="GO:0016887">
    <property type="term" value="F:ATP hydrolysis activity"/>
    <property type="evidence" value="ECO:0007669"/>
    <property type="project" value="InterPro"/>
</dbReference>
<evidence type="ECO:0000256" key="4">
    <source>
        <dbReference type="ARBA" id="ARBA00022741"/>
    </source>
</evidence>
<dbReference type="Gene3D" id="3.40.50.300">
    <property type="entry name" value="P-loop containing nucleotide triphosphate hydrolases"/>
    <property type="match status" value="1"/>
</dbReference>
<comment type="caution">
    <text evidence="7">The sequence shown here is derived from an EMBL/GenBank/DDBJ whole genome shotgun (WGS) entry which is preliminary data.</text>
</comment>
<evidence type="ECO:0000256" key="2">
    <source>
        <dbReference type="ARBA" id="ARBA00022448"/>
    </source>
</evidence>
<protein>
    <submittedName>
        <fullName evidence="7">Teichoic acid ABC transporter ATP-binding protein</fullName>
    </submittedName>
</protein>
<dbReference type="SMART" id="SM00382">
    <property type="entry name" value="AAA"/>
    <property type="match status" value="1"/>
</dbReference>
<evidence type="ECO:0000256" key="5">
    <source>
        <dbReference type="ARBA" id="ARBA00022840"/>
    </source>
</evidence>
<dbReference type="SUPFAM" id="SSF52540">
    <property type="entry name" value="P-loop containing nucleoside triphosphate hydrolases"/>
    <property type="match status" value="1"/>
</dbReference>
<dbReference type="InterPro" id="IPR029439">
    <property type="entry name" value="Wzt_C"/>
</dbReference>
<sequence length="444" mass="49361">MSSEITIKVENLKKCYQIYDQPRDRLKQFILPRLQQMLRQQPRQYYREFWALKDVTLDVKKGETVGILGRNGSGKSTLLQIITGTLAPTSGTVETHGRIAALLELGSGFNPDFTGRENVYLNGSILGFSKQEMDERFDEITAFADIGDHLEQPIKTYSSGMVVRLAFAVQACVSPQVLIVDEALAVGDEKFQRKCFDYIERLREGGCSILLVTHSTATVEKFCQRGVLLHKGYVHGIGPAKEIVDQYHALLYSDEKTYIRYLQQSQATDTPLACVDETTAIQDTEGCIGDDEPSGNGMRAVITHWQILDASGDLCDQFMTGEILTVRFFVDVLRPIDEIQAGLLIRTVEGVSAFGTSTLYHQQNFTNALPGTRLVFDFELRADLCAGTYFATLAIAEAISHGDMTYLDRKTDIIVFTVHQPRILGSGIAMLDTKVMVTELGAKA</sequence>
<dbReference type="InterPro" id="IPR003439">
    <property type="entry name" value="ABC_transporter-like_ATP-bd"/>
</dbReference>
<dbReference type="Pfam" id="PF14524">
    <property type="entry name" value="Wzt_C"/>
    <property type="match status" value="1"/>
</dbReference>
<keyword evidence="3" id="KW-1003">Cell membrane</keyword>
<organism evidence="7 8">
    <name type="scientific">Vandammella animalimorsus</name>
    <dbReference type="NCBI Taxonomy" id="2029117"/>
    <lineage>
        <taxon>Bacteria</taxon>
        <taxon>Pseudomonadati</taxon>
        <taxon>Pseudomonadota</taxon>
        <taxon>Betaproteobacteria</taxon>
        <taxon>Burkholderiales</taxon>
        <taxon>Comamonadaceae</taxon>
        <taxon>Vandammella</taxon>
    </lineage>
</organism>
<dbReference type="PROSITE" id="PS50893">
    <property type="entry name" value="ABC_TRANSPORTER_2"/>
    <property type="match status" value="1"/>
</dbReference>